<dbReference type="SMART" id="SM00421">
    <property type="entry name" value="HTH_LUXR"/>
    <property type="match status" value="1"/>
</dbReference>
<organism evidence="2 3">
    <name type="scientific">Kibdelosporangium phytohabitans</name>
    <dbReference type="NCBI Taxonomy" id="860235"/>
    <lineage>
        <taxon>Bacteria</taxon>
        <taxon>Bacillati</taxon>
        <taxon>Actinomycetota</taxon>
        <taxon>Actinomycetes</taxon>
        <taxon>Pseudonocardiales</taxon>
        <taxon>Pseudonocardiaceae</taxon>
        <taxon>Kibdelosporangium</taxon>
    </lineage>
</organism>
<dbReference type="GO" id="GO:0006355">
    <property type="term" value="P:regulation of DNA-templated transcription"/>
    <property type="evidence" value="ECO:0007669"/>
    <property type="project" value="InterPro"/>
</dbReference>
<keyword evidence="3" id="KW-1185">Reference proteome</keyword>
<dbReference type="PROSITE" id="PS50043">
    <property type="entry name" value="HTH_LUXR_2"/>
    <property type="match status" value="1"/>
</dbReference>
<dbReference type="CDD" id="cd06170">
    <property type="entry name" value="LuxR_C_like"/>
    <property type="match status" value="1"/>
</dbReference>
<evidence type="ECO:0000259" key="1">
    <source>
        <dbReference type="PROSITE" id="PS50043"/>
    </source>
</evidence>
<evidence type="ECO:0000313" key="2">
    <source>
        <dbReference type="EMBL" id="ALG11794.1"/>
    </source>
</evidence>
<dbReference type="Proteomes" id="UP000063699">
    <property type="component" value="Chromosome"/>
</dbReference>
<dbReference type="Gene3D" id="1.25.40.10">
    <property type="entry name" value="Tetratricopeptide repeat domain"/>
    <property type="match status" value="1"/>
</dbReference>
<dbReference type="GO" id="GO:0043531">
    <property type="term" value="F:ADP binding"/>
    <property type="evidence" value="ECO:0007669"/>
    <property type="project" value="InterPro"/>
</dbReference>
<accession>A0A0N9I7L7</accession>
<dbReference type="SUPFAM" id="SSF48452">
    <property type="entry name" value="TPR-like"/>
    <property type="match status" value="1"/>
</dbReference>
<dbReference type="Gene3D" id="1.10.10.10">
    <property type="entry name" value="Winged helix-like DNA-binding domain superfamily/Winged helix DNA-binding domain"/>
    <property type="match status" value="1"/>
</dbReference>
<protein>
    <recommendedName>
        <fullName evidence="1">HTH luxR-type domain-containing protein</fullName>
    </recommendedName>
</protein>
<dbReference type="GO" id="GO:0003677">
    <property type="term" value="F:DNA binding"/>
    <property type="evidence" value="ECO:0007669"/>
    <property type="project" value="InterPro"/>
</dbReference>
<dbReference type="PANTHER" id="PTHR47691">
    <property type="entry name" value="REGULATOR-RELATED"/>
    <property type="match status" value="1"/>
</dbReference>
<dbReference type="Gene3D" id="3.40.50.300">
    <property type="entry name" value="P-loop containing nucleotide triphosphate hydrolases"/>
    <property type="match status" value="1"/>
</dbReference>
<dbReference type="SUPFAM" id="SSF52540">
    <property type="entry name" value="P-loop containing nucleoside triphosphate hydrolases"/>
    <property type="match status" value="1"/>
</dbReference>
<dbReference type="PRINTS" id="PR00364">
    <property type="entry name" value="DISEASERSIST"/>
</dbReference>
<dbReference type="KEGG" id="kphy:AOZ06_37365"/>
<proteinExistence type="predicted"/>
<dbReference type="InterPro" id="IPR000792">
    <property type="entry name" value="Tscrpt_reg_LuxR_C"/>
</dbReference>
<dbReference type="InterPro" id="IPR036388">
    <property type="entry name" value="WH-like_DNA-bd_sf"/>
</dbReference>
<gene>
    <name evidence="2" type="ORF">AOZ06_37365</name>
</gene>
<dbReference type="EMBL" id="CP012752">
    <property type="protein sequence ID" value="ALG11794.1"/>
    <property type="molecule type" value="Genomic_DNA"/>
</dbReference>
<dbReference type="InterPro" id="IPR027417">
    <property type="entry name" value="P-loop_NTPase"/>
</dbReference>
<dbReference type="InterPro" id="IPR016032">
    <property type="entry name" value="Sig_transdc_resp-reg_C-effctor"/>
</dbReference>
<sequence length="748" mass="81870">MVSGLPDVTSFVGRQAEVDQVRRELAASRLVTLIGPGGAGKTRLATRVAQDHADEFRFIALDSLRDPGLLAQIVAAELGLRDVPDEPTSRVVDFLRDKSLLLVLDNCEHMVQACGTLVGEILTAAPDVRILATSRHVLGVGGEQLLPVNPLPVPQVRNGRLVGDSSAVTLFADRASAAAPGFQMTADNQETVVKICQRLDGMPLAIELAVGWLRVLSLNELLTNIDDRFRLLSRGEQTKPERHQTLTATVDWSYELCSAEEQELWARLSVFDGGFTLAAAESVCDVDRFEILTRIADLVDKSVLIRASGHDSGQAVARYRMLDTIRQYGVRRLEQSGRLAEFRARHSRYFLDLGRTLASEWFGHRQLEMVALTRREHANIRSALESGLTHGDGLTGARLAVSLHFYWLNCGFFGEGRRWLDRVLKLDLPADLRVQALAVNAYATAGLGEGQSAVHMGQQAIGIARTLDDDELLWLALYCRATSALVTGDYPTAEKCYAEAIECYNRVPDPGARLFPPYAARGMTAAFCGNGQRALELGQMGIQYSAPRGEQWARAYAHYALAMAKWQLGDLDACLREAAESIQLHLRFNDLSGFVMVAEVLAAIAVGNQETERAAAILGVVERVWSEVGGSLLAGSEPWYVPHQACADHLRQVMGEERYTESFQVGTANGSSLAAAAAYVLSGRDRSGPLTKREQQVADLVAQGATNKEIAVRLNISRRTAEVHVDHILRKLQFASRAQIAAWVAARD</sequence>
<feature type="domain" description="HTH luxR-type" evidence="1">
    <location>
        <begin position="683"/>
        <end position="748"/>
    </location>
</feature>
<reference evidence="2 3" key="1">
    <citation type="submission" date="2015-07" db="EMBL/GenBank/DDBJ databases">
        <title>Genome sequencing of Kibdelosporangium phytohabitans.</title>
        <authorList>
            <person name="Qin S."/>
            <person name="Xing K."/>
        </authorList>
    </citation>
    <scope>NUCLEOTIDE SEQUENCE [LARGE SCALE GENOMIC DNA]</scope>
    <source>
        <strain evidence="2 3">KLBMP1111</strain>
    </source>
</reference>
<dbReference type="InterPro" id="IPR058852">
    <property type="entry name" value="HTH_77"/>
</dbReference>
<name>A0A0N9I7L7_9PSEU</name>
<dbReference type="InterPro" id="IPR011990">
    <property type="entry name" value="TPR-like_helical_dom_sf"/>
</dbReference>
<dbReference type="Pfam" id="PF25872">
    <property type="entry name" value="HTH_77"/>
    <property type="match status" value="1"/>
</dbReference>
<dbReference type="STRING" id="860235.AOZ06_37365"/>
<dbReference type="PRINTS" id="PR00038">
    <property type="entry name" value="HTHLUXR"/>
</dbReference>
<dbReference type="SUPFAM" id="SSF46894">
    <property type="entry name" value="C-terminal effector domain of the bipartite response regulators"/>
    <property type="match status" value="1"/>
</dbReference>
<dbReference type="Pfam" id="PF00196">
    <property type="entry name" value="GerE"/>
    <property type="match status" value="1"/>
</dbReference>
<dbReference type="PANTHER" id="PTHR47691:SF3">
    <property type="entry name" value="HTH-TYPE TRANSCRIPTIONAL REGULATOR RV0890C-RELATED"/>
    <property type="match status" value="1"/>
</dbReference>
<dbReference type="AlphaFoldDB" id="A0A0N9I7L7"/>
<evidence type="ECO:0000313" key="3">
    <source>
        <dbReference type="Proteomes" id="UP000063699"/>
    </source>
</evidence>